<evidence type="ECO:0000313" key="3">
    <source>
        <dbReference type="Proteomes" id="UP001302666"/>
    </source>
</evidence>
<dbReference type="Pfam" id="PF13683">
    <property type="entry name" value="rve_3"/>
    <property type="match status" value="1"/>
</dbReference>
<geneLocation type="plasmid" evidence="2 3">
    <name>unnamed5</name>
</geneLocation>
<keyword evidence="3" id="KW-1185">Reference proteome</keyword>
<dbReference type="InterPro" id="IPR036397">
    <property type="entry name" value="RNaseH_sf"/>
</dbReference>
<proteinExistence type="predicted"/>
<evidence type="ECO:0000259" key="1">
    <source>
        <dbReference type="PROSITE" id="PS50994"/>
    </source>
</evidence>
<sequence>MNADQGSQFTSLVSNDRLRRPGVRMSMDGKGRFLDNILVERLWRSSKTGRAYLRAGEAGSEVKAGAINWIEFYNLRRLHSALGGKTHAVVYWQRNETTNPGQQVQRVA</sequence>
<dbReference type="SUPFAM" id="SSF53098">
    <property type="entry name" value="Ribonuclease H-like"/>
    <property type="match status" value="1"/>
</dbReference>
<keyword evidence="2" id="KW-0614">Plasmid</keyword>
<gene>
    <name evidence="2" type="ORF">R1T40_00570</name>
</gene>
<name>A0ABZ0HCL2_TRISK</name>
<evidence type="ECO:0000313" key="2">
    <source>
        <dbReference type="EMBL" id="WOI31367.1"/>
    </source>
</evidence>
<dbReference type="RefSeq" id="WP_317384025.1">
    <property type="nucleotide sequence ID" value="NZ_CP136702.1"/>
</dbReference>
<dbReference type="EMBL" id="CP136702">
    <property type="protein sequence ID" value="WOI31367.1"/>
    <property type="molecule type" value="Genomic_DNA"/>
</dbReference>
<protein>
    <submittedName>
        <fullName evidence="2">Integrase core domain-containing protein</fullName>
    </submittedName>
</protein>
<dbReference type="Gene3D" id="3.30.420.10">
    <property type="entry name" value="Ribonuclease H-like superfamily/Ribonuclease H"/>
    <property type="match status" value="1"/>
</dbReference>
<organism evidence="2 3">
    <name type="scientific">Tritonibacter scottomollicae</name>
    <name type="common">Epibacterium scottomollicae</name>
    <dbReference type="NCBI Taxonomy" id="483013"/>
    <lineage>
        <taxon>Bacteria</taxon>
        <taxon>Pseudomonadati</taxon>
        <taxon>Pseudomonadota</taxon>
        <taxon>Alphaproteobacteria</taxon>
        <taxon>Rhodobacterales</taxon>
        <taxon>Paracoccaceae</taxon>
        <taxon>Tritonibacter</taxon>
    </lineage>
</organism>
<feature type="domain" description="Integrase catalytic" evidence="1">
    <location>
        <begin position="1"/>
        <end position="95"/>
    </location>
</feature>
<dbReference type="InterPro" id="IPR001584">
    <property type="entry name" value="Integrase_cat-core"/>
</dbReference>
<dbReference type="PROSITE" id="PS50994">
    <property type="entry name" value="INTEGRASE"/>
    <property type="match status" value="1"/>
</dbReference>
<dbReference type="InterPro" id="IPR012337">
    <property type="entry name" value="RNaseH-like_sf"/>
</dbReference>
<accession>A0ABZ0HCL2</accession>
<dbReference type="Proteomes" id="UP001302666">
    <property type="component" value="Plasmid unnamed5"/>
</dbReference>
<reference evidence="2 3" key="1">
    <citation type="submission" date="2023-10" db="EMBL/GenBank/DDBJ databases">
        <title>Eight complete genome sequences of bacteria isolated from laboratory stock of Giant Kelp gametophytes.</title>
        <authorList>
            <person name="Tolentino B."/>
            <person name="Nuzhdin S."/>
        </authorList>
    </citation>
    <scope>NUCLEOTIDE SEQUENCE [LARGE SCALE GENOMIC DNA]</scope>
    <source>
        <strain evidence="2 3">LC.270.F.C4</strain>
        <plasmid evidence="2 3">unnamed5</plasmid>
    </source>
</reference>